<evidence type="ECO:0000256" key="3">
    <source>
        <dbReference type="PIRSR" id="PIRSR606689-1"/>
    </source>
</evidence>
<reference evidence="6" key="1">
    <citation type="submission" date="2021-04" db="EMBL/GenBank/DDBJ databases">
        <authorList>
            <consortium name="Molecular Ecology Group"/>
        </authorList>
    </citation>
    <scope>NUCLEOTIDE SEQUENCE</scope>
</reference>
<name>A0A8S3ZN37_9EUPU</name>
<feature type="compositionally biased region" description="Basic and acidic residues" evidence="5">
    <location>
        <begin position="282"/>
        <end position="309"/>
    </location>
</feature>
<dbReference type="Pfam" id="PF00025">
    <property type="entry name" value="Arf"/>
    <property type="match status" value="1"/>
</dbReference>
<dbReference type="NCBIfam" id="TIGR00231">
    <property type="entry name" value="small_GTP"/>
    <property type="match status" value="1"/>
</dbReference>
<feature type="region of interest" description="Disordered" evidence="5">
    <location>
        <begin position="206"/>
        <end position="247"/>
    </location>
</feature>
<protein>
    <recommendedName>
        <fullName evidence="8">ADP-ribosylation factor-like protein 13B</fullName>
    </recommendedName>
</protein>
<feature type="compositionally biased region" description="Basic residues" evidence="5">
    <location>
        <begin position="368"/>
        <end position="377"/>
    </location>
</feature>
<feature type="binding site" evidence="3">
    <location>
        <begin position="127"/>
        <end position="130"/>
    </location>
    <ligand>
        <name>GTP</name>
        <dbReference type="ChEBI" id="CHEBI:37565"/>
    </ligand>
</feature>
<dbReference type="AlphaFoldDB" id="A0A8S3ZN37"/>
<gene>
    <name evidence="6" type="ORF">CUNI_LOCUS13569</name>
</gene>
<dbReference type="SMART" id="SM00177">
    <property type="entry name" value="ARF"/>
    <property type="match status" value="1"/>
</dbReference>
<dbReference type="Proteomes" id="UP000678393">
    <property type="component" value="Unassembled WGS sequence"/>
</dbReference>
<feature type="region of interest" description="Disordered" evidence="5">
    <location>
        <begin position="611"/>
        <end position="683"/>
    </location>
</feature>
<feature type="compositionally biased region" description="Basic and acidic residues" evidence="5">
    <location>
        <begin position="645"/>
        <end position="654"/>
    </location>
</feature>
<feature type="region of interest" description="Disordered" evidence="5">
    <location>
        <begin position="341"/>
        <end position="405"/>
    </location>
</feature>
<dbReference type="InterPro" id="IPR005225">
    <property type="entry name" value="Small_GTP-bd"/>
</dbReference>
<feature type="compositionally biased region" description="Basic and acidic residues" evidence="5">
    <location>
        <begin position="507"/>
        <end position="517"/>
    </location>
</feature>
<dbReference type="GO" id="GO:0046872">
    <property type="term" value="F:metal ion binding"/>
    <property type="evidence" value="ECO:0007669"/>
    <property type="project" value="UniProtKB-KW"/>
</dbReference>
<dbReference type="EMBL" id="CAJHNH020002890">
    <property type="protein sequence ID" value="CAG5128011.1"/>
    <property type="molecule type" value="Genomic_DNA"/>
</dbReference>
<keyword evidence="4" id="KW-0460">Magnesium</keyword>
<feature type="compositionally biased region" description="Polar residues" evidence="5">
    <location>
        <begin position="548"/>
        <end position="559"/>
    </location>
</feature>
<evidence type="ECO:0008006" key="8">
    <source>
        <dbReference type="Google" id="ProtNLM"/>
    </source>
</evidence>
<evidence type="ECO:0000256" key="1">
    <source>
        <dbReference type="ARBA" id="ARBA00022741"/>
    </source>
</evidence>
<feature type="compositionally biased region" description="Polar residues" evidence="5">
    <location>
        <begin position="474"/>
        <end position="503"/>
    </location>
</feature>
<feature type="compositionally biased region" description="Polar residues" evidence="5">
    <location>
        <begin position="384"/>
        <end position="397"/>
    </location>
</feature>
<sequence length="758" mass="84526">MGNCISAVKRRKQPNKAITLAIVGLDNAGKTTLCHVLTGEPLDPDPAPTVGFRNVRFSHSHFDVTAFDLGGGEGIRPIWKTYFGEVFALIYVIDSSTPSRLSEASDMFMDTLKHPQVSGKPVLIVANKVDKEEHMKEADIVSGLNLKNTIIVTSCPSKLVMASALKGVGTKMDREIQRGVDWLFDKIQESLSALEPRIEADMKAAKEAREKEREERKARVKMQREEREKAEEMERTQLGISKKPDSDDEDIIIGDPFKALDIEKLKEKELKLKEEKLQKQEKINNLANKEKGNKHSDSAEVKDSNRDSLKTMNISENVNLGMSGDRTLHLEDVDASTVFGRSPRASALPPLEPIEFRSESNLPENSKTKRRKKKKLTAYHLQPHNIQSQANEVNESKSAPELTSRAVDLSGSQTHFNGQISMNDKPKKLKTVAAGKINQNEEENNLYKSPKFESLKHMSNGDGHTFSKRKMSSDMHSTFDAVSQESVDFDSHQPQKTNNQNSKHTGKNGEDIVDKTSELGSATSAENIQRPNKEKLRKSERGTEKMKNSLSNLLSDEENNSYASDSLLKETLRSPLSPTYVESLRDSSIEMSNLQMSRSVGSFNQRIAQGGVENGGFTGQMSEKNKNDNDDVSELGKSASSSLHSPERGEEKSNPRRKKKRNFLRSNRVAPSDDENTKPGPEEVNLSSHVVQEHGSMSLPDTSTPVKNRNTMVTSHYTNFVHEPDFNSNWGLAEDLPAVDNDALRVPNFDSNDDDIIT</sequence>
<feature type="binding site" evidence="3">
    <location>
        <begin position="24"/>
        <end position="31"/>
    </location>
    <ligand>
        <name>GTP</name>
        <dbReference type="ChEBI" id="CHEBI:37565"/>
    </ligand>
</feature>
<feature type="binding site" evidence="4">
    <location>
        <position position="49"/>
    </location>
    <ligand>
        <name>Mg(2+)</name>
        <dbReference type="ChEBI" id="CHEBI:18420"/>
    </ligand>
</feature>
<feature type="region of interest" description="Disordered" evidence="5">
    <location>
        <begin position="454"/>
        <end position="559"/>
    </location>
</feature>
<feature type="binding site" evidence="3">
    <location>
        <position position="71"/>
    </location>
    <ligand>
        <name>GTP</name>
        <dbReference type="ChEBI" id="CHEBI:37565"/>
    </ligand>
</feature>
<dbReference type="Gene3D" id="3.40.50.300">
    <property type="entry name" value="P-loop containing nucleotide triphosphate hydrolases"/>
    <property type="match status" value="1"/>
</dbReference>
<dbReference type="PANTHER" id="PTHR46090">
    <property type="entry name" value="ADP-RIBOSYLATION FACTOR-LIKE PROTEIN 13B"/>
    <property type="match status" value="1"/>
</dbReference>
<dbReference type="GO" id="GO:0005525">
    <property type="term" value="F:GTP binding"/>
    <property type="evidence" value="ECO:0007669"/>
    <property type="project" value="UniProtKB-KW"/>
</dbReference>
<evidence type="ECO:0000256" key="4">
    <source>
        <dbReference type="PIRSR" id="PIRSR606689-2"/>
    </source>
</evidence>
<evidence type="ECO:0000313" key="6">
    <source>
        <dbReference type="EMBL" id="CAG5128011.1"/>
    </source>
</evidence>
<feature type="compositionally biased region" description="Polar residues" evidence="5">
    <location>
        <begin position="310"/>
        <end position="320"/>
    </location>
</feature>
<dbReference type="InterPro" id="IPR051995">
    <property type="entry name" value="Ciliary_GTPase"/>
</dbReference>
<evidence type="ECO:0000313" key="7">
    <source>
        <dbReference type="Proteomes" id="UP000678393"/>
    </source>
</evidence>
<keyword evidence="1 3" id="KW-0547">Nucleotide-binding</keyword>
<feature type="region of interest" description="Disordered" evidence="5">
    <location>
        <begin position="282"/>
        <end position="320"/>
    </location>
</feature>
<feature type="binding site" evidence="4">
    <location>
        <position position="31"/>
    </location>
    <ligand>
        <name>Mg(2+)</name>
        <dbReference type="ChEBI" id="CHEBI:18420"/>
    </ligand>
</feature>
<dbReference type="SUPFAM" id="SSF52540">
    <property type="entry name" value="P-loop containing nucleoside triphosphate hydrolases"/>
    <property type="match status" value="1"/>
</dbReference>
<comment type="caution">
    <text evidence="6">The sequence shown here is derived from an EMBL/GenBank/DDBJ whole genome shotgun (WGS) entry which is preliminary data.</text>
</comment>
<keyword evidence="7" id="KW-1185">Reference proteome</keyword>
<dbReference type="OrthoDB" id="14717at2759"/>
<dbReference type="PROSITE" id="PS51417">
    <property type="entry name" value="ARF"/>
    <property type="match status" value="1"/>
</dbReference>
<dbReference type="PRINTS" id="PR00328">
    <property type="entry name" value="SAR1GTPBP"/>
</dbReference>
<proteinExistence type="predicted"/>
<evidence type="ECO:0000256" key="2">
    <source>
        <dbReference type="ARBA" id="ARBA00023134"/>
    </source>
</evidence>
<dbReference type="PANTHER" id="PTHR46090:SF2">
    <property type="entry name" value="ADP-RIBOSYLATION FACTOR-LIKE PROTEIN 13B"/>
    <property type="match status" value="1"/>
</dbReference>
<dbReference type="SMART" id="SM00178">
    <property type="entry name" value="SAR"/>
    <property type="match status" value="1"/>
</dbReference>
<dbReference type="InterPro" id="IPR006689">
    <property type="entry name" value="Small_GTPase_ARF/SAR"/>
</dbReference>
<dbReference type="GO" id="GO:0003924">
    <property type="term" value="F:GTPase activity"/>
    <property type="evidence" value="ECO:0007669"/>
    <property type="project" value="InterPro"/>
</dbReference>
<feature type="compositionally biased region" description="Basic and acidic residues" evidence="5">
    <location>
        <begin position="206"/>
        <end position="235"/>
    </location>
</feature>
<dbReference type="InterPro" id="IPR027417">
    <property type="entry name" value="P-loop_NTPase"/>
</dbReference>
<feature type="compositionally biased region" description="Polar residues" evidence="5">
    <location>
        <begin position="518"/>
        <end position="530"/>
    </location>
</feature>
<feature type="compositionally biased region" description="Basic and acidic residues" evidence="5">
    <location>
        <begin position="531"/>
        <end position="547"/>
    </location>
</feature>
<organism evidence="6 7">
    <name type="scientific">Candidula unifasciata</name>
    <dbReference type="NCBI Taxonomy" id="100452"/>
    <lineage>
        <taxon>Eukaryota</taxon>
        <taxon>Metazoa</taxon>
        <taxon>Spiralia</taxon>
        <taxon>Lophotrochozoa</taxon>
        <taxon>Mollusca</taxon>
        <taxon>Gastropoda</taxon>
        <taxon>Heterobranchia</taxon>
        <taxon>Euthyneura</taxon>
        <taxon>Panpulmonata</taxon>
        <taxon>Eupulmonata</taxon>
        <taxon>Stylommatophora</taxon>
        <taxon>Helicina</taxon>
        <taxon>Helicoidea</taxon>
        <taxon>Geomitridae</taxon>
        <taxon>Candidula</taxon>
    </lineage>
</organism>
<accession>A0A8S3ZN37</accession>
<keyword evidence="2 3" id="KW-0342">GTP-binding</keyword>
<keyword evidence="4" id="KW-0479">Metal-binding</keyword>
<evidence type="ECO:0000256" key="5">
    <source>
        <dbReference type="SAM" id="MobiDB-lite"/>
    </source>
</evidence>